<comment type="caution">
    <text evidence="3">The sequence shown here is derived from an EMBL/GenBank/DDBJ whole genome shotgun (WGS) entry which is preliminary data.</text>
</comment>
<feature type="signal peptide" evidence="2">
    <location>
        <begin position="1"/>
        <end position="25"/>
    </location>
</feature>
<keyword evidence="4" id="KW-1185">Reference proteome</keyword>
<reference evidence="3" key="2">
    <citation type="submission" date="2023-01" db="EMBL/GenBank/DDBJ databases">
        <authorList>
            <person name="Sun Q."/>
            <person name="Evtushenko L."/>
        </authorList>
    </citation>
    <scope>NUCLEOTIDE SEQUENCE</scope>
    <source>
        <strain evidence="3">VKM Ac-1069</strain>
    </source>
</reference>
<name>A0A9W6NU75_9PSEU</name>
<dbReference type="Proteomes" id="UP001143463">
    <property type="component" value="Unassembled WGS sequence"/>
</dbReference>
<sequence>MRQAVVRRLILLFLLVTGLTAHVLAEDPARGIEASATTEAVSGAATATPAAPLVELGAIEIGTAAGDGQLPECPRPHAPLHEAAAPDASRSVSDDRLLGVLPDALIDGQAYAQALPAATRTTSHCAIDTGGAQRCTLLCVSRT</sequence>
<keyword evidence="2" id="KW-0732">Signal</keyword>
<feature type="chain" id="PRO_5040767975" evidence="2">
    <location>
        <begin position="26"/>
        <end position="143"/>
    </location>
</feature>
<evidence type="ECO:0000313" key="4">
    <source>
        <dbReference type="Proteomes" id="UP001143463"/>
    </source>
</evidence>
<organism evidence="3 4">
    <name type="scientific">Pseudonocardia halophobica</name>
    <dbReference type="NCBI Taxonomy" id="29401"/>
    <lineage>
        <taxon>Bacteria</taxon>
        <taxon>Bacillati</taxon>
        <taxon>Actinomycetota</taxon>
        <taxon>Actinomycetes</taxon>
        <taxon>Pseudonocardiales</taxon>
        <taxon>Pseudonocardiaceae</taxon>
        <taxon>Pseudonocardia</taxon>
    </lineage>
</organism>
<evidence type="ECO:0000256" key="2">
    <source>
        <dbReference type="SAM" id="SignalP"/>
    </source>
</evidence>
<protein>
    <submittedName>
        <fullName evidence="3">Uncharacterized protein</fullName>
    </submittedName>
</protein>
<dbReference type="RefSeq" id="WP_156067262.1">
    <property type="nucleotide sequence ID" value="NZ_BAAAUZ010000015.1"/>
</dbReference>
<feature type="region of interest" description="Disordered" evidence="1">
    <location>
        <begin position="65"/>
        <end position="91"/>
    </location>
</feature>
<proteinExistence type="predicted"/>
<evidence type="ECO:0000256" key="1">
    <source>
        <dbReference type="SAM" id="MobiDB-lite"/>
    </source>
</evidence>
<accession>A0A9W6NU75</accession>
<evidence type="ECO:0000313" key="3">
    <source>
        <dbReference type="EMBL" id="GLL09313.1"/>
    </source>
</evidence>
<reference evidence="3" key="1">
    <citation type="journal article" date="2014" name="Int. J. Syst. Evol. Microbiol.">
        <title>Complete genome sequence of Corynebacterium casei LMG S-19264T (=DSM 44701T), isolated from a smear-ripened cheese.</title>
        <authorList>
            <consortium name="US DOE Joint Genome Institute (JGI-PGF)"/>
            <person name="Walter F."/>
            <person name="Albersmeier A."/>
            <person name="Kalinowski J."/>
            <person name="Ruckert C."/>
        </authorList>
    </citation>
    <scope>NUCLEOTIDE SEQUENCE</scope>
    <source>
        <strain evidence="3">VKM Ac-1069</strain>
    </source>
</reference>
<gene>
    <name evidence="3" type="ORF">GCM10017577_04530</name>
</gene>
<dbReference type="AlphaFoldDB" id="A0A9W6NU75"/>
<dbReference type="EMBL" id="BSFQ01000001">
    <property type="protein sequence ID" value="GLL09313.1"/>
    <property type="molecule type" value="Genomic_DNA"/>
</dbReference>